<evidence type="ECO:0000313" key="1">
    <source>
        <dbReference type="EMBL" id="PXF62172.1"/>
    </source>
</evidence>
<keyword evidence="1" id="KW-0436">Ligase</keyword>
<accession>A0AC61L6X2</accession>
<organism evidence="1 2">
    <name type="scientific">Candidatus Methanogaster sp</name>
    <dbReference type="NCBI Taxonomy" id="3386292"/>
    <lineage>
        <taxon>Archaea</taxon>
        <taxon>Methanobacteriati</taxon>
        <taxon>Methanobacteriota</taxon>
        <taxon>Stenosarchaea group</taxon>
        <taxon>Methanomicrobia</taxon>
        <taxon>Methanosarcinales</taxon>
        <taxon>ANME-2 cluster</taxon>
        <taxon>Candidatus Methanogasteraceae</taxon>
        <taxon>Candidatus Methanogaster</taxon>
    </lineage>
</organism>
<protein>
    <submittedName>
        <fullName evidence="1">Biotin--[acetyl-CoA-carboxylase] ligase</fullName>
    </submittedName>
</protein>
<dbReference type="Proteomes" id="UP000248329">
    <property type="component" value="Unassembled WGS sequence"/>
</dbReference>
<evidence type="ECO:0000313" key="2">
    <source>
        <dbReference type="Proteomes" id="UP000248329"/>
    </source>
</evidence>
<name>A0AC61L6X2_9EURY</name>
<gene>
    <name evidence="1" type="ORF">C4B59_00745</name>
</gene>
<sequence>MLLCIRPVRSRLKEVLIMKTEQKILEMLKEKPDDFVSGEDLSGALNISRTMVWKHVNALRDCGYTIESVTGKGYLLKDIPDLLLPAEIEKGLKTKFVGRQIHHFDTIASTNLRAREIAADSPNGTVVIAEEQFEGKGRTGGAWASPPGGIYLSIILKPEIPPDHIHRLTLVTGVAAVEVLNEMGLDARIKWPNDILINEKKVCGILTEIDAEADVMNYVIIGIGINANTGLDLLPPITMLQATSLKEETGQVVDRIAITQRFLERFEQYYTTFLTDGFPSVITQWREYSSTIGRRVKIVTRFRTIVGEAVGVDHDGALIVELNGGTVEKEITGTCFHL</sequence>
<dbReference type="EMBL" id="PQXF01000001">
    <property type="protein sequence ID" value="PXF62172.1"/>
    <property type="molecule type" value="Genomic_DNA"/>
</dbReference>
<comment type="caution">
    <text evidence="1">The sequence shown here is derived from an EMBL/GenBank/DDBJ whole genome shotgun (WGS) entry which is preliminary data.</text>
</comment>
<reference evidence="1" key="1">
    <citation type="submission" date="2018-01" db="EMBL/GenBank/DDBJ databases">
        <authorList>
            <person name="Krukenberg V."/>
        </authorList>
    </citation>
    <scope>NUCLEOTIDE SEQUENCE</scope>
    <source>
        <strain evidence="1">E20ANME2</strain>
    </source>
</reference>
<proteinExistence type="predicted"/>